<comment type="caution">
    <text evidence="5">The sequence shown here is derived from an EMBL/GenBank/DDBJ whole genome shotgun (WGS) entry which is preliminary data.</text>
</comment>
<evidence type="ECO:0000256" key="3">
    <source>
        <dbReference type="ARBA" id="ARBA00022577"/>
    </source>
</evidence>
<evidence type="ECO:0000313" key="6">
    <source>
        <dbReference type="Proteomes" id="UP000607653"/>
    </source>
</evidence>
<dbReference type="Proteomes" id="UP000607653">
    <property type="component" value="Unassembled WGS sequence"/>
</dbReference>
<evidence type="ECO:0000256" key="4">
    <source>
        <dbReference type="ARBA" id="ARBA00022821"/>
    </source>
</evidence>
<dbReference type="AlphaFoldDB" id="A0A822YRL3"/>
<protein>
    <recommendedName>
        <fullName evidence="7">Defensin-like protein</fullName>
    </recommendedName>
</protein>
<dbReference type="GO" id="GO:0050832">
    <property type="term" value="P:defense response to fungus"/>
    <property type="evidence" value="ECO:0007669"/>
    <property type="project" value="UniProtKB-KW"/>
</dbReference>
<keyword evidence="6" id="KW-1185">Reference proteome</keyword>
<accession>A0A822YRL3</accession>
<comment type="similarity">
    <text evidence="1">Belongs to the DEFL family.</text>
</comment>
<dbReference type="EMBL" id="DUZY01000004">
    <property type="protein sequence ID" value="DAD35282.1"/>
    <property type="molecule type" value="Genomic_DNA"/>
</dbReference>
<dbReference type="GO" id="GO:0031640">
    <property type="term" value="P:killing of cells of another organism"/>
    <property type="evidence" value="ECO:0007669"/>
    <property type="project" value="UniProtKB-KW"/>
</dbReference>
<name>A0A822YRL3_NELNU</name>
<gene>
    <name evidence="5" type="ORF">HUJ06_005922</name>
</gene>
<keyword evidence="3" id="KW-0295">Fungicide</keyword>
<evidence type="ECO:0000256" key="2">
    <source>
        <dbReference type="ARBA" id="ARBA00022529"/>
    </source>
</evidence>
<keyword evidence="2" id="KW-0929">Antimicrobial</keyword>
<dbReference type="Pfam" id="PF07333">
    <property type="entry name" value="SLR1-BP"/>
    <property type="match status" value="1"/>
</dbReference>
<proteinExistence type="inferred from homology"/>
<keyword evidence="4" id="KW-0611">Plant defense</keyword>
<evidence type="ECO:0000313" key="5">
    <source>
        <dbReference type="EMBL" id="DAD35282.1"/>
    </source>
</evidence>
<evidence type="ECO:0008006" key="7">
    <source>
        <dbReference type="Google" id="ProtNLM"/>
    </source>
</evidence>
<sequence length="55" mass="5853">MVPSSDAALCRAVGNGNDCDLASCRQWCTQEYNGNGLCSGSGFNPLRCVCIYNCN</sequence>
<evidence type="ECO:0000256" key="1">
    <source>
        <dbReference type="ARBA" id="ARBA00006722"/>
    </source>
</evidence>
<dbReference type="InterPro" id="IPR010851">
    <property type="entry name" value="DEFL"/>
</dbReference>
<reference evidence="5 6" key="1">
    <citation type="journal article" date="2020" name="Mol. Biol. Evol.">
        <title>Distinct Expression and Methylation Patterns for Genes with Different Fates following a Single Whole-Genome Duplication in Flowering Plants.</title>
        <authorList>
            <person name="Shi T."/>
            <person name="Rahmani R.S."/>
            <person name="Gugger P.F."/>
            <person name="Wang M."/>
            <person name="Li H."/>
            <person name="Zhang Y."/>
            <person name="Li Z."/>
            <person name="Wang Q."/>
            <person name="Van de Peer Y."/>
            <person name="Marchal K."/>
            <person name="Chen J."/>
        </authorList>
    </citation>
    <scope>NUCLEOTIDE SEQUENCE [LARGE SCALE GENOMIC DNA]</scope>
    <source>
        <tissue evidence="5">Leaf</tissue>
    </source>
</reference>
<organism evidence="5 6">
    <name type="scientific">Nelumbo nucifera</name>
    <name type="common">Sacred lotus</name>
    <dbReference type="NCBI Taxonomy" id="4432"/>
    <lineage>
        <taxon>Eukaryota</taxon>
        <taxon>Viridiplantae</taxon>
        <taxon>Streptophyta</taxon>
        <taxon>Embryophyta</taxon>
        <taxon>Tracheophyta</taxon>
        <taxon>Spermatophyta</taxon>
        <taxon>Magnoliopsida</taxon>
        <taxon>Proteales</taxon>
        <taxon>Nelumbonaceae</taxon>
        <taxon>Nelumbo</taxon>
    </lineage>
</organism>